<dbReference type="GeneID" id="5525403"/>
<dbReference type="EMBL" id="EF462198">
    <property type="protein sequence ID" value="ABS87529.1"/>
    <property type="molecule type" value="Genomic_DNA"/>
</dbReference>
<sequence>MTLAFPYNSLRGAFYVIITCVYSRSELYSPAEAIYLTVGPTGDIFLVITRYIYLNNIEMLHSLQPYLNRYGYIYSPTTNKTTDPINLGLWLFFAFFRGKKRADHLKKGKRLWKI</sequence>
<evidence type="ECO:0000313" key="1">
    <source>
        <dbReference type="EMBL" id="ABS87529.1"/>
    </source>
</evidence>
<reference evidence="1 2" key="1">
    <citation type="submission" date="2007-02" db="EMBL/GenBank/DDBJ databases">
        <title>Prophages in Staphylococcus aureus strain spa-310 (MLST ST 22).</title>
        <authorList>
            <person name="Reichholf U."/>
            <person name="Melzl H."/>
            <person name="Patten A."/>
            <person name="Aichinger C."/>
            <person name="Prabha C."/>
            <person name="Irtenkauf C."/>
            <person name="Reischl U."/>
            <person name="Lehn N."/>
            <person name="Linde H.-J."/>
        </authorList>
    </citation>
    <scope>NUCLEOTIDE SEQUENCE [LARGE SCALE GENOMIC DNA]</scope>
</reference>
<proteinExistence type="predicted"/>
<dbReference type="Proteomes" id="UP000203105">
    <property type="component" value="Segment"/>
</dbReference>
<organism evidence="1 2">
    <name type="scientific">Staphylococcus phage tp310-2</name>
    <dbReference type="NCBI Taxonomy" id="445516"/>
    <lineage>
        <taxon>Viruses</taxon>
        <taxon>Duplodnaviria</taxon>
        <taxon>Heunggongvirae</taxon>
        <taxon>Uroviricota</taxon>
        <taxon>Caudoviricetes</taxon>
        <taxon>Triavirus</taxon>
        <taxon>Triavirus tp3102</taxon>
    </lineage>
</organism>
<dbReference type="KEGG" id="vg:5525403"/>
<accession>A7TWL2</accession>
<protein>
    <submittedName>
        <fullName evidence="1">Uncharacterized protein</fullName>
    </submittedName>
</protein>
<name>A7TWL2_9CAUD</name>
<dbReference type="RefSeq" id="YP_001429962.1">
    <property type="nucleotide sequence ID" value="NC_009762.3"/>
</dbReference>
<evidence type="ECO:0000313" key="2">
    <source>
        <dbReference type="Proteomes" id="UP000203105"/>
    </source>
</evidence>
<keyword evidence="2" id="KW-1185">Reference proteome</keyword>